<name>A0A562WR33_9BACT</name>
<dbReference type="Gene3D" id="3.20.20.60">
    <property type="entry name" value="Phosphoenolpyruvate-binding domains"/>
    <property type="match status" value="1"/>
</dbReference>
<comment type="cofactor">
    <cofactor evidence="2">
        <name>Mg(2+)</name>
        <dbReference type="ChEBI" id="CHEBI:18420"/>
    </cofactor>
</comment>
<dbReference type="GO" id="GO:0009401">
    <property type="term" value="P:phosphoenolpyruvate-dependent sugar phosphotransferase system"/>
    <property type="evidence" value="ECO:0007669"/>
    <property type="project" value="UniProtKB-KW"/>
</dbReference>
<dbReference type="SUPFAM" id="SSF47831">
    <property type="entry name" value="Enzyme I of the PEP:sugar phosphotransferase system HPr-binding (sub)domain"/>
    <property type="match status" value="1"/>
</dbReference>
<accession>A0A562WR33</accession>
<evidence type="ECO:0000256" key="9">
    <source>
        <dbReference type="ARBA" id="ARBA00022679"/>
    </source>
</evidence>
<comment type="caution">
    <text evidence="16">The sequence shown here is derived from an EMBL/GenBank/DDBJ whole genome shotgun (WGS) entry which is preliminary data.</text>
</comment>
<evidence type="ECO:0000256" key="11">
    <source>
        <dbReference type="ARBA" id="ARBA00022723"/>
    </source>
</evidence>
<evidence type="ECO:0000259" key="15">
    <source>
        <dbReference type="SMART" id="SM00065"/>
    </source>
</evidence>
<dbReference type="SUPFAM" id="SSF51621">
    <property type="entry name" value="Phosphoenolpyruvate/pyruvate domain"/>
    <property type="match status" value="1"/>
</dbReference>
<dbReference type="Pfam" id="PF00391">
    <property type="entry name" value="PEP-utilizers"/>
    <property type="match status" value="1"/>
</dbReference>
<evidence type="ECO:0000256" key="10">
    <source>
        <dbReference type="ARBA" id="ARBA00022683"/>
    </source>
</evidence>
<reference evidence="16 17" key="1">
    <citation type="submission" date="2019-07" db="EMBL/GenBank/DDBJ databases">
        <title>Genomic Encyclopedia of Archaeal and Bacterial Type Strains, Phase II (KMG-II): from individual species to whole genera.</title>
        <authorList>
            <person name="Goeker M."/>
        </authorList>
    </citation>
    <scope>NUCLEOTIDE SEQUENCE [LARGE SCALE GENOMIC DNA]</scope>
    <source>
        <strain evidence="16 17">ATCC BAA-1139</strain>
    </source>
</reference>
<keyword evidence="10" id="KW-0598">Phosphotransferase system</keyword>
<keyword evidence="11" id="KW-0479">Metal-binding</keyword>
<dbReference type="PANTHER" id="PTHR46244">
    <property type="entry name" value="PHOSPHOENOLPYRUVATE-PROTEIN PHOSPHOTRANSFERASE"/>
    <property type="match status" value="1"/>
</dbReference>
<evidence type="ECO:0000313" key="17">
    <source>
        <dbReference type="Proteomes" id="UP000319449"/>
    </source>
</evidence>
<dbReference type="PANTHER" id="PTHR46244:SF6">
    <property type="entry name" value="PHOSPHOENOLPYRUVATE-PROTEIN PHOSPHOTRANSFERASE"/>
    <property type="match status" value="1"/>
</dbReference>
<keyword evidence="17" id="KW-1185">Reference proteome</keyword>
<dbReference type="Pfam" id="PF02896">
    <property type="entry name" value="PEP-utilizers_C"/>
    <property type="match status" value="1"/>
</dbReference>
<keyword evidence="13" id="KW-0460">Magnesium</keyword>
<dbReference type="GO" id="GO:0046872">
    <property type="term" value="F:metal ion binding"/>
    <property type="evidence" value="ECO:0007669"/>
    <property type="project" value="UniProtKB-KW"/>
</dbReference>
<dbReference type="GO" id="GO:0008965">
    <property type="term" value="F:phosphoenolpyruvate-protein phosphotransferase activity"/>
    <property type="evidence" value="ECO:0007669"/>
    <property type="project" value="UniProtKB-EC"/>
</dbReference>
<protein>
    <recommendedName>
        <fullName evidence="5">phosphoenolpyruvate--protein phosphotransferase</fullName>
        <ecNumber evidence="5">2.7.3.9</ecNumber>
    </recommendedName>
</protein>
<evidence type="ECO:0000256" key="6">
    <source>
        <dbReference type="ARBA" id="ARBA00022448"/>
    </source>
</evidence>
<evidence type="ECO:0000256" key="13">
    <source>
        <dbReference type="ARBA" id="ARBA00022842"/>
    </source>
</evidence>
<dbReference type="InterPro" id="IPR006318">
    <property type="entry name" value="PTS_EI-like"/>
</dbReference>
<comment type="catalytic activity">
    <reaction evidence="1">
        <text>L-histidyl-[protein] + phosphoenolpyruvate = N(pros)-phospho-L-histidyl-[protein] + pyruvate</text>
        <dbReference type="Rhea" id="RHEA:23880"/>
        <dbReference type="Rhea" id="RHEA-COMP:9745"/>
        <dbReference type="Rhea" id="RHEA-COMP:9746"/>
        <dbReference type="ChEBI" id="CHEBI:15361"/>
        <dbReference type="ChEBI" id="CHEBI:29979"/>
        <dbReference type="ChEBI" id="CHEBI:58702"/>
        <dbReference type="ChEBI" id="CHEBI:64837"/>
        <dbReference type="EC" id="2.7.3.9"/>
    </reaction>
</comment>
<keyword evidence="7" id="KW-0963">Cytoplasm</keyword>
<dbReference type="InterPro" id="IPR040442">
    <property type="entry name" value="Pyrv_kinase-like_dom_sf"/>
</dbReference>
<dbReference type="Gene3D" id="3.50.30.10">
    <property type="entry name" value="Phosphohistidine domain"/>
    <property type="match status" value="1"/>
</dbReference>
<comment type="subcellular location">
    <subcellularLocation>
        <location evidence="3">Cytoplasm</location>
    </subcellularLocation>
</comment>
<organism evidence="16 17">
    <name type="scientific">Geobacter argillaceus</name>
    <dbReference type="NCBI Taxonomy" id="345631"/>
    <lineage>
        <taxon>Bacteria</taxon>
        <taxon>Pseudomonadati</taxon>
        <taxon>Thermodesulfobacteriota</taxon>
        <taxon>Desulfuromonadia</taxon>
        <taxon>Geobacterales</taxon>
        <taxon>Geobacteraceae</taxon>
        <taxon>Geobacter</taxon>
    </lineage>
</organism>
<dbReference type="InterPro" id="IPR050499">
    <property type="entry name" value="PEP-utilizing_PTS_enzyme"/>
</dbReference>
<keyword evidence="6" id="KW-0813">Transport</keyword>
<dbReference type="InterPro" id="IPR008731">
    <property type="entry name" value="PTS_EIN"/>
</dbReference>
<dbReference type="Gene3D" id="1.10.274.10">
    <property type="entry name" value="PtsI, HPr-binding domain"/>
    <property type="match status" value="1"/>
</dbReference>
<dbReference type="AlphaFoldDB" id="A0A562WR33"/>
<dbReference type="PROSITE" id="PS00742">
    <property type="entry name" value="PEP_ENZYMES_2"/>
    <property type="match status" value="1"/>
</dbReference>
<evidence type="ECO:0000256" key="3">
    <source>
        <dbReference type="ARBA" id="ARBA00004496"/>
    </source>
</evidence>
<dbReference type="GO" id="GO:0016301">
    <property type="term" value="F:kinase activity"/>
    <property type="evidence" value="ECO:0007669"/>
    <property type="project" value="UniProtKB-KW"/>
</dbReference>
<evidence type="ECO:0000256" key="12">
    <source>
        <dbReference type="ARBA" id="ARBA00022777"/>
    </source>
</evidence>
<dbReference type="SMART" id="SM00065">
    <property type="entry name" value="GAF"/>
    <property type="match status" value="1"/>
</dbReference>
<dbReference type="InterPro" id="IPR003018">
    <property type="entry name" value="GAF"/>
</dbReference>
<evidence type="ECO:0000256" key="1">
    <source>
        <dbReference type="ARBA" id="ARBA00000683"/>
    </source>
</evidence>
<keyword evidence="9 16" id="KW-0808">Transferase</keyword>
<dbReference type="NCBIfam" id="TIGR01417">
    <property type="entry name" value="PTS_I_fam"/>
    <property type="match status" value="1"/>
</dbReference>
<dbReference type="SUPFAM" id="SSF52009">
    <property type="entry name" value="Phosphohistidine domain"/>
    <property type="match status" value="1"/>
</dbReference>
<dbReference type="InterPro" id="IPR029016">
    <property type="entry name" value="GAF-like_dom_sf"/>
</dbReference>
<evidence type="ECO:0000256" key="7">
    <source>
        <dbReference type="ARBA" id="ARBA00022490"/>
    </source>
</evidence>
<feature type="domain" description="GAF" evidence="15">
    <location>
        <begin position="39"/>
        <end position="186"/>
    </location>
</feature>
<dbReference type="Pfam" id="PF13185">
    <property type="entry name" value="GAF_2"/>
    <property type="match status" value="1"/>
</dbReference>
<dbReference type="Pfam" id="PF05524">
    <property type="entry name" value="PEP-utilisers_N"/>
    <property type="match status" value="1"/>
</dbReference>
<evidence type="ECO:0000256" key="2">
    <source>
        <dbReference type="ARBA" id="ARBA00001946"/>
    </source>
</evidence>
<evidence type="ECO:0000256" key="14">
    <source>
        <dbReference type="SAM" id="Coils"/>
    </source>
</evidence>
<keyword evidence="8" id="KW-0762">Sugar transport</keyword>
<dbReference type="EMBL" id="VLLN01000003">
    <property type="protein sequence ID" value="TWJ32813.1"/>
    <property type="molecule type" value="Genomic_DNA"/>
</dbReference>
<keyword evidence="14" id="KW-0175">Coiled coil</keyword>
<dbReference type="Gene3D" id="3.30.450.40">
    <property type="match status" value="1"/>
</dbReference>
<dbReference type="InterPro" id="IPR036618">
    <property type="entry name" value="PtsI_HPr-bd_sf"/>
</dbReference>
<dbReference type="GO" id="GO:0005737">
    <property type="term" value="C:cytoplasm"/>
    <property type="evidence" value="ECO:0007669"/>
    <property type="project" value="UniProtKB-SubCell"/>
</dbReference>
<dbReference type="InterPro" id="IPR008279">
    <property type="entry name" value="PEP-util_enz_mobile_dom"/>
</dbReference>
<proteinExistence type="inferred from homology"/>
<evidence type="ECO:0000256" key="4">
    <source>
        <dbReference type="ARBA" id="ARBA00007837"/>
    </source>
</evidence>
<feature type="coiled-coil region" evidence="14">
    <location>
        <begin position="178"/>
        <end position="205"/>
    </location>
</feature>
<evidence type="ECO:0000256" key="8">
    <source>
        <dbReference type="ARBA" id="ARBA00022597"/>
    </source>
</evidence>
<evidence type="ECO:0000256" key="5">
    <source>
        <dbReference type="ARBA" id="ARBA00012232"/>
    </source>
</evidence>
<evidence type="ECO:0000313" key="16">
    <source>
        <dbReference type="EMBL" id="TWJ32813.1"/>
    </source>
</evidence>
<gene>
    <name evidence="16" type="ORF">JN12_00790</name>
</gene>
<comment type="similarity">
    <text evidence="4">Belongs to the PEP-utilizing enzyme family.</text>
</comment>
<dbReference type="SUPFAM" id="SSF55781">
    <property type="entry name" value="GAF domain-like"/>
    <property type="match status" value="1"/>
</dbReference>
<dbReference type="InterPro" id="IPR000121">
    <property type="entry name" value="PEP_util_C"/>
</dbReference>
<dbReference type="InterPro" id="IPR015813">
    <property type="entry name" value="Pyrv/PenolPyrv_kinase-like_dom"/>
</dbReference>
<keyword evidence="12" id="KW-0418">Kinase</keyword>
<dbReference type="EC" id="2.7.3.9" evidence="5"/>
<sequence length="798" mass="89784">MYYFIAMTPSLPTAGEDRQEISGLRTLEDINTLILHSHDLQETLDNIVSLVSKRMASDVCSIYLLEDDGETLRLQATKGLSRASVGRITMKTSEGLTGLVVEQRGVVNTDDAPTHPRYKYFKETREEKYHSFLGIPLFERKTPVGVIVVQTRESRVFTPTEISTLTTIAYQISSIVINAKLLDSIRKKEEERAFFELELKKIQAMEQDSVAKSRAVPTGKKGKQPLVLIGAAVSPGFCMGRLYVLSRRGTRSATLLEKILPRPEEHKRFQMALEKAKIQTLYMEKRVAQLISKEDAAIFHTHLMILEDRGFIAKIQELIDSDFGAARAVRDVVDFYVSAFSRMEDPYLRSRSADMEDIGRRIIDSLEGNDKTPKRLREKRILVAEEILPSDLATFDPEKIVGIVTEKGDVSSHAAIMAKSLGIPAVLGIDRLLAHIGLRDEVIIDGSSGHIYINPDDRVKGEYERLQHDYSQKRKELEELKELPAVTRDGCRAFLRANIGLLSDIRVALANGAEGVGLYRTEFPYMTRKSFPDRVEQYHIYRKMLEGFPGQPVTIRTLDIGGDKGLPYFQYPKEDNPFMGWRSIRVSLERHDIFKEQLAAVLMASIHGRASLMFPMISSVDEIREIRRIIAEVRDELTHHGKPFDPDMPLGIMVELPAAVQTAAILAREVDFFSIGTNDLIQYTLAADRNNPRVRRYYDPHHPAILHAIKTVVDAAMTAGKKVSICGEMAADPLNAVILLGMGIREFSMSSPAIPVIKQALQNVDILRAEEIARKVLTLESCSAIRECLAEVRRELDI</sequence>
<dbReference type="PRINTS" id="PR01736">
    <property type="entry name" value="PHPHTRNFRASE"/>
</dbReference>
<dbReference type="InterPro" id="IPR023151">
    <property type="entry name" value="PEP_util_CS"/>
</dbReference>
<dbReference type="InterPro" id="IPR036637">
    <property type="entry name" value="Phosphohistidine_dom_sf"/>
</dbReference>
<dbReference type="Proteomes" id="UP000319449">
    <property type="component" value="Unassembled WGS sequence"/>
</dbReference>